<proteinExistence type="predicted"/>
<name>V4TGR5_9HYPH</name>
<evidence type="ECO:0000313" key="3">
    <source>
        <dbReference type="Proteomes" id="UP000017819"/>
    </source>
</evidence>
<comment type="caution">
    <text evidence="2">The sequence shown here is derived from an EMBL/GenBank/DDBJ whole genome shotgun (WGS) entry which is preliminary data.</text>
</comment>
<dbReference type="AlphaFoldDB" id="V4TGR5"/>
<feature type="region of interest" description="Disordered" evidence="1">
    <location>
        <begin position="65"/>
        <end position="85"/>
    </location>
</feature>
<accession>V4TGR5</accession>
<keyword evidence="3" id="KW-1185">Reference proteome</keyword>
<evidence type="ECO:0000256" key="1">
    <source>
        <dbReference type="SAM" id="MobiDB-lite"/>
    </source>
</evidence>
<dbReference type="Proteomes" id="UP000017819">
    <property type="component" value="Unassembled WGS sequence"/>
</dbReference>
<dbReference type="EMBL" id="AWXZ01000023">
    <property type="protein sequence ID" value="ESR25283.1"/>
    <property type="molecule type" value="Genomic_DNA"/>
</dbReference>
<evidence type="ECO:0000313" key="2">
    <source>
        <dbReference type="EMBL" id="ESR25283.1"/>
    </source>
</evidence>
<organism evidence="2 3">
    <name type="scientific">Lutibaculum baratangense AMV1</name>
    <dbReference type="NCBI Taxonomy" id="631454"/>
    <lineage>
        <taxon>Bacteria</taxon>
        <taxon>Pseudomonadati</taxon>
        <taxon>Pseudomonadota</taxon>
        <taxon>Alphaproteobacteria</taxon>
        <taxon>Hyphomicrobiales</taxon>
        <taxon>Tepidamorphaceae</taxon>
        <taxon>Lutibaculum</taxon>
    </lineage>
</organism>
<protein>
    <submittedName>
        <fullName evidence="2">Uncharacterized protein</fullName>
    </submittedName>
</protein>
<gene>
    <name evidence="2" type="ORF">N177_1800</name>
</gene>
<reference evidence="2 3" key="1">
    <citation type="journal article" date="2014" name="Genome Announc.">
        <title>Draft Genome Sequence of Lutibaculum baratangense Strain AMV1T, Isolated from a Mud Volcano in Andamans, India.</title>
        <authorList>
            <person name="Singh A."/>
            <person name="Sreenivas A."/>
            <person name="Sathyanarayana Reddy G."/>
            <person name="Pinnaka A.K."/>
            <person name="Shivaji S."/>
        </authorList>
    </citation>
    <scope>NUCLEOTIDE SEQUENCE [LARGE SCALE GENOMIC DNA]</scope>
    <source>
        <strain evidence="2 3">AMV1</strain>
    </source>
</reference>
<sequence length="85" mass="8498">MDECTERLLVLDIDAASRRIAARHPHFPSGTVMDELVAAALGASVPMKLGGSQAAGGDVRALDGSVASTGSRQGHGTAARGANAA</sequence>